<dbReference type="Proteomes" id="UP001500034">
    <property type="component" value="Unassembled WGS sequence"/>
</dbReference>
<keyword evidence="3" id="KW-1185">Reference proteome</keyword>
<dbReference type="RefSeq" id="WP_345591205.1">
    <property type="nucleotide sequence ID" value="NZ_BAABCQ010000029.1"/>
</dbReference>
<dbReference type="EMBL" id="BAABCQ010000029">
    <property type="protein sequence ID" value="GAA3969194.1"/>
    <property type="molecule type" value="Genomic_DNA"/>
</dbReference>
<dbReference type="InterPro" id="IPR050228">
    <property type="entry name" value="Carboxylesterase_BioH"/>
</dbReference>
<dbReference type="InterPro" id="IPR000073">
    <property type="entry name" value="AB_hydrolase_1"/>
</dbReference>
<dbReference type="Pfam" id="PF12697">
    <property type="entry name" value="Abhydrolase_6"/>
    <property type="match status" value="1"/>
</dbReference>
<dbReference type="PRINTS" id="PR00111">
    <property type="entry name" value="ABHYDROLASE"/>
</dbReference>
<dbReference type="PANTHER" id="PTHR43194">
    <property type="entry name" value="HYDROLASE ALPHA/BETA FOLD FAMILY"/>
    <property type="match status" value="1"/>
</dbReference>
<gene>
    <name evidence="2" type="ORF">GCM10022384_20570</name>
</gene>
<dbReference type="InterPro" id="IPR029058">
    <property type="entry name" value="AB_hydrolase_fold"/>
</dbReference>
<protein>
    <submittedName>
        <fullName evidence="2">Alpha/beta hydrolase</fullName>
    </submittedName>
</protein>
<evidence type="ECO:0000313" key="3">
    <source>
        <dbReference type="Proteomes" id="UP001500034"/>
    </source>
</evidence>
<evidence type="ECO:0000313" key="2">
    <source>
        <dbReference type="EMBL" id="GAA3969194.1"/>
    </source>
</evidence>
<comment type="caution">
    <text evidence="2">The sequence shown here is derived from an EMBL/GenBank/DDBJ whole genome shotgun (WGS) entry which is preliminary data.</text>
</comment>
<accession>A0ABP7PQ84</accession>
<evidence type="ECO:0000259" key="1">
    <source>
        <dbReference type="Pfam" id="PF12697"/>
    </source>
</evidence>
<dbReference type="PANTHER" id="PTHR43194:SF2">
    <property type="entry name" value="PEROXISOMAL MEMBRANE PROTEIN LPX1"/>
    <property type="match status" value="1"/>
</dbReference>
<keyword evidence="2" id="KW-0378">Hydrolase</keyword>
<reference evidence="3" key="1">
    <citation type="journal article" date="2019" name="Int. J. Syst. Evol. Microbiol.">
        <title>The Global Catalogue of Microorganisms (GCM) 10K type strain sequencing project: providing services to taxonomists for standard genome sequencing and annotation.</title>
        <authorList>
            <consortium name="The Broad Institute Genomics Platform"/>
            <consortium name="The Broad Institute Genome Sequencing Center for Infectious Disease"/>
            <person name="Wu L."/>
            <person name="Ma J."/>
        </authorList>
    </citation>
    <scope>NUCLEOTIDE SEQUENCE [LARGE SCALE GENOMIC DNA]</scope>
    <source>
        <strain evidence="3">JCM 17027</strain>
    </source>
</reference>
<proteinExistence type="predicted"/>
<organism evidence="2 3">
    <name type="scientific">Streptomyces marokkonensis</name>
    <dbReference type="NCBI Taxonomy" id="324855"/>
    <lineage>
        <taxon>Bacteria</taxon>
        <taxon>Bacillati</taxon>
        <taxon>Actinomycetota</taxon>
        <taxon>Actinomycetes</taxon>
        <taxon>Kitasatosporales</taxon>
        <taxon>Streptomycetaceae</taxon>
        <taxon>Streptomyces</taxon>
    </lineage>
</organism>
<feature type="domain" description="AB hydrolase-1" evidence="1">
    <location>
        <begin position="22"/>
        <end position="263"/>
    </location>
</feature>
<dbReference type="Gene3D" id="3.40.50.1820">
    <property type="entry name" value="alpha/beta hydrolase"/>
    <property type="match status" value="1"/>
</dbReference>
<dbReference type="GO" id="GO:0016787">
    <property type="term" value="F:hydrolase activity"/>
    <property type="evidence" value="ECO:0007669"/>
    <property type="project" value="UniProtKB-KW"/>
</dbReference>
<dbReference type="SUPFAM" id="SSF53474">
    <property type="entry name" value="alpha/beta-Hydrolases"/>
    <property type="match status" value="1"/>
</dbReference>
<sequence>MRLERGDGGDLYWEGHGEGEPLVLVHGSWADRTDWAPALGAGLPESFRVFAYDRRGHGRSGAAPGPGSRRQDEDDLGAVLEEVVKEPAHVVGNSFGGSVTLGLAVRRPELFLSISVHEPPLTGIVADDPAAVELLRPTVRGIASVVEEIREGEHERAARVFVDEVALGPGTWEEMPQEDRRAVAALAETFAEEQADPDWAALDLDALGRCPLPVMLTHGTGSPPWFTTVLDRLAEALPDVRRVSIEGAGHVPHATHPEKYVAALTAFATRRWPAA</sequence>
<name>A0ABP7PQ84_9ACTN</name>